<keyword evidence="5" id="KW-0687">Ribonucleoprotein</keyword>
<evidence type="ECO:0000256" key="7">
    <source>
        <dbReference type="ARBA" id="ARBA00071662"/>
    </source>
</evidence>
<gene>
    <name evidence="12" type="ORF">LSTR_LSTR005684</name>
</gene>
<evidence type="ECO:0000259" key="11">
    <source>
        <dbReference type="PROSITE" id="PS51880"/>
    </source>
</evidence>
<dbReference type="SUPFAM" id="SSF55186">
    <property type="entry name" value="ThrRS/AlaRS common domain"/>
    <property type="match status" value="1"/>
</dbReference>
<dbReference type="EMBL" id="QKKF02016051">
    <property type="protein sequence ID" value="RZF41916.1"/>
    <property type="molecule type" value="Genomic_DNA"/>
</dbReference>
<dbReference type="STRING" id="195883.A0A482X889"/>
<accession>A0A482X889</accession>
<dbReference type="GO" id="GO:0000166">
    <property type="term" value="F:nucleotide binding"/>
    <property type="evidence" value="ECO:0007669"/>
    <property type="project" value="InterPro"/>
</dbReference>
<dbReference type="InterPro" id="IPR004095">
    <property type="entry name" value="TGS"/>
</dbReference>
<keyword evidence="10" id="KW-0732">Signal</keyword>
<dbReference type="CDD" id="cd01667">
    <property type="entry name" value="TGS_ThrRS"/>
    <property type="match status" value="1"/>
</dbReference>
<sequence length="363" mass="40938">MSWFLLLLYLLLLKLINITMMHIFTRLPSSIRCSCKDNRLLNLTKSFSTGSPAVDTKQKRQRRNEIFDLEKKRQKEKVGRIEKISVSYKGPPENMEFVMNRGISTPYNIAQHISEAIVNKMALALIDDTTLWDVHRPLENDCTMQILHFEDQDPFHVNKAFWRTCSFLLGAVADNAFKDHIPVSLHSFPPPNVKSGSFVYDVQLGLDSWVPAKDDLRTLSAEFVSLAKKDLPLERLEISSEVALDMFADNAFKVEQIPDIASSNPGNTVTVYRAGDHIDISRGPMIAGTGFIGRATITAVHQIQTDLGQFYRFQGVALPRGIMLNHFGYGILEDRARKLNTGRLPNQTDDYFTPLGSSSEMAS</sequence>
<dbReference type="FunFam" id="3.30.980.10:FF:000006">
    <property type="entry name" value="39S ribosomal protein L39, mitochondrial"/>
    <property type="match status" value="1"/>
</dbReference>
<evidence type="ECO:0000256" key="1">
    <source>
        <dbReference type="ARBA" id="ARBA00004173"/>
    </source>
</evidence>
<dbReference type="PANTHER" id="PTHR11451:SF44">
    <property type="entry name" value="THREONINE--TRNA LIGASE, CHLOROPLASTIC_MITOCHONDRIAL 2"/>
    <property type="match status" value="1"/>
</dbReference>
<dbReference type="Pfam" id="PF02824">
    <property type="entry name" value="TGS"/>
    <property type="match status" value="1"/>
</dbReference>
<dbReference type="Gene3D" id="3.30.980.10">
    <property type="entry name" value="Threonyl-trna Synthetase, Chain A, domain 2"/>
    <property type="match status" value="1"/>
</dbReference>
<dbReference type="GO" id="GO:1990904">
    <property type="term" value="C:ribonucleoprotein complex"/>
    <property type="evidence" value="ECO:0007669"/>
    <property type="project" value="UniProtKB-KW"/>
</dbReference>
<dbReference type="Proteomes" id="UP000291343">
    <property type="component" value="Unassembled WGS sequence"/>
</dbReference>
<protein>
    <recommendedName>
        <fullName evidence="7">Large ribosomal subunit protein mL39</fullName>
    </recommendedName>
    <alternativeName>
        <fullName evidence="8">39S ribosomal protein L39, mitochondrial</fullName>
    </alternativeName>
</protein>
<dbReference type="GO" id="GO:0005739">
    <property type="term" value="C:mitochondrion"/>
    <property type="evidence" value="ECO:0007669"/>
    <property type="project" value="UniProtKB-SubCell"/>
</dbReference>
<name>A0A482X889_LAOST</name>
<comment type="caution">
    <text evidence="12">The sequence shown here is derived from an EMBL/GenBank/DDBJ whole genome shotgun (WGS) entry which is preliminary data.</text>
</comment>
<evidence type="ECO:0000313" key="12">
    <source>
        <dbReference type="EMBL" id="RZF41916.1"/>
    </source>
</evidence>
<dbReference type="SMR" id="A0A482X889"/>
<evidence type="ECO:0000256" key="3">
    <source>
        <dbReference type="ARBA" id="ARBA00022980"/>
    </source>
</evidence>
<feature type="chain" id="PRO_5019855790" description="Large ribosomal subunit protein mL39" evidence="10">
    <location>
        <begin position="22"/>
        <end position="363"/>
    </location>
</feature>
<evidence type="ECO:0000256" key="5">
    <source>
        <dbReference type="ARBA" id="ARBA00023274"/>
    </source>
</evidence>
<dbReference type="GO" id="GO:0004829">
    <property type="term" value="F:threonine-tRNA ligase activity"/>
    <property type="evidence" value="ECO:0007669"/>
    <property type="project" value="TreeGrafter"/>
</dbReference>
<dbReference type="AlphaFoldDB" id="A0A482X889"/>
<dbReference type="Gene3D" id="3.10.20.30">
    <property type="match status" value="1"/>
</dbReference>
<dbReference type="InterPro" id="IPR012676">
    <property type="entry name" value="TGS-like"/>
</dbReference>
<evidence type="ECO:0000256" key="4">
    <source>
        <dbReference type="ARBA" id="ARBA00023128"/>
    </source>
</evidence>
<dbReference type="InParanoid" id="A0A482X889"/>
<dbReference type="FunCoup" id="A0A482X889">
    <property type="interactions" value="1338"/>
</dbReference>
<dbReference type="PROSITE" id="PS51880">
    <property type="entry name" value="TGS"/>
    <property type="match status" value="1"/>
</dbReference>
<reference evidence="12 13" key="1">
    <citation type="journal article" date="2017" name="Gigascience">
        <title>Genome sequence of the small brown planthopper, Laodelphax striatellus.</title>
        <authorList>
            <person name="Zhu J."/>
            <person name="Jiang F."/>
            <person name="Wang X."/>
            <person name="Yang P."/>
            <person name="Bao Y."/>
            <person name="Zhao W."/>
            <person name="Wang W."/>
            <person name="Lu H."/>
            <person name="Wang Q."/>
            <person name="Cui N."/>
            <person name="Li J."/>
            <person name="Chen X."/>
            <person name="Luo L."/>
            <person name="Yu J."/>
            <person name="Kang L."/>
            <person name="Cui F."/>
        </authorList>
    </citation>
    <scope>NUCLEOTIDE SEQUENCE [LARGE SCALE GENOMIC DNA]</scope>
    <source>
        <strain evidence="12">Lst14</strain>
    </source>
</reference>
<dbReference type="InterPro" id="IPR012675">
    <property type="entry name" value="Beta-grasp_dom_sf"/>
</dbReference>
<keyword evidence="13" id="KW-1185">Reference proteome</keyword>
<comment type="similarity">
    <text evidence="6">Belongs to the mitochondrion-specific ribosomal protein mL39 family.</text>
</comment>
<keyword evidence="2" id="KW-0648">Protein biosynthesis</keyword>
<evidence type="ECO:0000256" key="9">
    <source>
        <dbReference type="SAM" id="MobiDB-lite"/>
    </source>
</evidence>
<evidence type="ECO:0000256" key="2">
    <source>
        <dbReference type="ARBA" id="ARBA00022917"/>
    </source>
</evidence>
<feature type="domain" description="TGS" evidence="11">
    <location>
        <begin position="82"/>
        <end position="148"/>
    </location>
</feature>
<dbReference type="InterPro" id="IPR018163">
    <property type="entry name" value="Thr/Ala-tRNA-synth_IIc_edit"/>
</dbReference>
<evidence type="ECO:0000256" key="6">
    <source>
        <dbReference type="ARBA" id="ARBA00061231"/>
    </source>
</evidence>
<dbReference type="GO" id="GO:0006435">
    <property type="term" value="P:threonyl-tRNA aminoacylation"/>
    <property type="evidence" value="ECO:0007669"/>
    <property type="project" value="TreeGrafter"/>
</dbReference>
<feature type="region of interest" description="Disordered" evidence="9">
    <location>
        <begin position="343"/>
        <end position="363"/>
    </location>
</feature>
<proteinExistence type="inferred from homology"/>
<keyword evidence="3" id="KW-0689">Ribosomal protein</keyword>
<evidence type="ECO:0000256" key="8">
    <source>
        <dbReference type="ARBA" id="ARBA00075914"/>
    </source>
</evidence>
<keyword evidence="4" id="KW-0496">Mitochondrion</keyword>
<organism evidence="12 13">
    <name type="scientific">Laodelphax striatellus</name>
    <name type="common">Small brown planthopper</name>
    <name type="synonym">Delphax striatella</name>
    <dbReference type="NCBI Taxonomy" id="195883"/>
    <lineage>
        <taxon>Eukaryota</taxon>
        <taxon>Metazoa</taxon>
        <taxon>Ecdysozoa</taxon>
        <taxon>Arthropoda</taxon>
        <taxon>Hexapoda</taxon>
        <taxon>Insecta</taxon>
        <taxon>Pterygota</taxon>
        <taxon>Neoptera</taxon>
        <taxon>Paraneoptera</taxon>
        <taxon>Hemiptera</taxon>
        <taxon>Auchenorrhyncha</taxon>
        <taxon>Fulgoroidea</taxon>
        <taxon>Delphacidae</taxon>
        <taxon>Criomorphinae</taxon>
        <taxon>Laodelphax</taxon>
    </lineage>
</organism>
<dbReference type="OrthoDB" id="5870821at2759"/>
<dbReference type="GO" id="GO:0005840">
    <property type="term" value="C:ribosome"/>
    <property type="evidence" value="ECO:0007669"/>
    <property type="project" value="UniProtKB-KW"/>
</dbReference>
<evidence type="ECO:0000256" key="10">
    <source>
        <dbReference type="SAM" id="SignalP"/>
    </source>
</evidence>
<dbReference type="SUPFAM" id="SSF81271">
    <property type="entry name" value="TGS-like"/>
    <property type="match status" value="1"/>
</dbReference>
<comment type="subcellular location">
    <subcellularLocation>
        <location evidence="1">Mitochondrion</location>
    </subcellularLocation>
</comment>
<feature type="signal peptide" evidence="10">
    <location>
        <begin position="1"/>
        <end position="21"/>
    </location>
</feature>
<evidence type="ECO:0000313" key="13">
    <source>
        <dbReference type="Proteomes" id="UP000291343"/>
    </source>
</evidence>
<dbReference type="PANTHER" id="PTHR11451">
    <property type="entry name" value="THREONINE-TRNA LIGASE"/>
    <property type="match status" value="1"/>
</dbReference>